<keyword evidence="25" id="KW-1185">Reference proteome</keyword>
<proteinExistence type="inferred from homology"/>
<dbReference type="EMBL" id="FN595991">
    <property type="protein sequence ID" value="CCB55568.1"/>
    <property type="molecule type" value="Genomic_DNA"/>
</dbReference>
<dbReference type="SUPFAM" id="SSF56112">
    <property type="entry name" value="Protein kinase-like (PK-like)"/>
    <property type="match status" value="1"/>
</dbReference>
<evidence type="ECO:0000256" key="16">
    <source>
        <dbReference type="ARBA" id="ARBA00023170"/>
    </source>
</evidence>
<feature type="binding site" evidence="20">
    <location>
        <position position="386"/>
    </location>
    <ligand>
        <name>ATP</name>
        <dbReference type="ChEBI" id="CHEBI:30616"/>
    </ligand>
</feature>
<dbReference type="InterPro" id="IPR011009">
    <property type="entry name" value="Kinase-like_dom_sf"/>
</dbReference>
<dbReference type="Gene3D" id="1.10.510.10">
    <property type="entry name" value="Transferase(Phosphotransferase) domain 1"/>
    <property type="match status" value="1"/>
</dbReference>
<evidence type="ECO:0000256" key="4">
    <source>
        <dbReference type="ARBA" id="ARBA00012513"/>
    </source>
</evidence>
<evidence type="ECO:0000256" key="19">
    <source>
        <dbReference type="ARBA" id="ARBA00048679"/>
    </source>
</evidence>
<keyword evidence="7" id="KW-0808">Transferase</keyword>
<name>F6HL81_VITVI</name>
<dbReference type="SMR" id="F6HL81"/>
<keyword evidence="8 21" id="KW-0812">Transmembrane</keyword>
<dbReference type="InterPro" id="IPR008271">
    <property type="entry name" value="Ser/Thr_kinase_AS"/>
</dbReference>
<dbReference type="InterPro" id="IPR000719">
    <property type="entry name" value="Prot_kinase_dom"/>
</dbReference>
<dbReference type="CDD" id="cd14066">
    <property type="entry name" value="STKc_IRAK"/>
    <property type="match status" value="1"/>
</dbReference>
<evidence type="ECO:0000256" key="21">
    <source>
        <dbReference type="SAM" id="Phobius"/>
    </source>
</evidence>
<dbReference type="GO" id="GO:0002229">
    <property type="term" value="P:defense response to oomycetes"/>
    <property type="evidence" value="ECO:0000318"/>
    <property type="project" value="GO_Central"/>
</dbReference>
<dbReference type="PROSITE" id="PS00307">
    <property type="entry name" value="LECTIN_LEGUME_BETA"/>
    <property type="match status" value="1"/>
</dbReference>
<dbReference type="CDD" id="cd06899">
    <property type="entry name" value="lectin_legume_LecRK_Arcelin_ConA"/>
    <property type="match status" value="1"/>
</dbReference>
<dbReference type="Pfam" id="PF00069">
    <property type="entry name" value="Pkinase"/>
    <property type="match status" value="1"/>
</dbReference>
<dbReference type="FunCoup" id="F6HL81">
    <property type="interactions" value="530"/>
</dbReference>
<organism evidence="24 25">
    <name type="scientific">Vitis vinifera</name>
    <name type="common">Grape</name>
    <dbReference type="NCBI Taxonomy" id="29760"/>
    <lineage>
        <taxon>Eukaryota</taxon>
        <taxon>Viridiplantae</taxon>
        <taxon>Streptophyta</taxon>
        <taxon>Embryophyta</taxon>
        <taxon>Tracheophyta</taxon>
        <taxon>Spermatophyta</taxon>
        <taxon>Magnoliopsida</taxon>
        <taxon>eudicotyledons</taxon>
        <taxon>Gunneridae</taxon>
        <taxon>Pentapetalae</taxon>
        <taxon>rosids</taxon>
        <taxon>Vitales</taxon>
        <taxon>Vitaceae</taxon>
        <taxon>Viteae</taxon>
        <taxon>Vitis</taxon>
    </lineage>
</organism>
<comment type="similarity">
    <text evidence="3">In the C-terminal section; belongs to the protein kinase superfamily. Ser/Thr protein kinase family.</text>
</comment>
<reference evidence="25" key="1">
    <citation type="journal article" date="2007" name="Nature">
        <title>The grapevine genome sequence suggests ancestral hexaploidization in major angiosperm phyla.</title>
        <authorList>
            <consortium name="The French-Italian Public Consortium for Grapevine Genome Characterization."/>
            <person name="Jaillon O."/>
            <person name="Aury J.-M."/>
            <person name="Noel B."/>
            <person name="Policriti A."/>
            <person name="Clepet C."/>
            <person name="Casagrande A."/>
            <person name="Choisne N."/>
            <person name="Aubourg S."/>
            <person name="Vitulo N."/>
            <person name="Jubin C."/>
            <person name="Vezzi A."/>
            <person name="Legeai F."/>
            <person name="Hugueney P."/>
            <person name="Dasilva C."/>
            <person name="Horner D."/>
            <person name="Mica E."/>
            <person name="Jublot D."/>
            <person name="Poulain J."/>
            <person name="Bruyere C."/>
            <person name="Billault A."/>
            <person name="Segurens B."/>
            <person name="Gouyvenoux M."/>
            <person name="Ugarte E."/>
            <person name="Cattonaro F."/>
            <person name="Anthouard V."/>
            <person name="Vico V."/>
            <person name="Del Fabbro C."/>
            <person name="Alaux M."/>
            <person name="Di Gaspero G."/>
            <person name="Dumas V."/>
            <person name="Felice N."/>
            <person name="Paillard S."/>
            <person name="Juman I."/>
            <person name="Moroldo M."/>
            <person name="Scalabrin S."/>
            <person name="Canaguier A."/>
            <person name="Le Clainche I."/>
            <person name="Malacrida G."/>
            <person name="Durand E."/>
            <person name="Pesole G."/>
            <person name="Laucou V."/>
            <person name="Chatelet P."/>
            <person name="Merdinoglu D."/>
            <person name="Delledonne M."/>
            <person name="Pezzotti M."/>
            <person name="Lecharny A."/>
            <person name="Scarpelli C."/>
            <person name="Artiguenave F."/>
            <person name="Pe M.E."/>
            <person name="Valle G."/>
            <person name="Morgante M."/>
            <person name="Caboche M."/>
            <person name="Adam-Blondon A.-F."/>
            <person name="Weissenbach J."/>
            <person name="Quetier F."/>
            <person name="Wincker P."/>
        </authorList>
    </citation>
    <scope>NUCLEOTIDE SEQUENCE [LARGE SCALE GENOMIC DNA]</scope>
    <source>
        <strain evidence="25">cv. Pinot noir / PN40024</strain>
    </source>
</reference>
<evidence type="ECO:0000256" key="8">
    <source>
        <dbReference type="ARBA" id="ARBA00022692"/>
    </source>
</evidence>
<evidence type="ECO:0000256" key="14">
    <source>
        <dbReference type="ARBA" id="ARBA00022989"/>
    </source>
</evidence>
<dbReference type="AlphaFoldDB" id="F6HL81"/>
<dbReference type="Pfam" id="PF00139">
    <property type="entry name" value="Lectin_legB"/>
    <property type="match status" value="1"/>
</dbReference>
<keyword evidence="17" id="KW-0325">Glycoprotein</keyword>
<evidence type="ECO:0000256" key="10">
    <source>
        <dbReference type="ARBA" id="ARBA00022734"/>
    </source>
</evidence>
<keyword evidence="6" id="KW-0723">Serine/threonine-protein kinase</keyword>
<dbReference type="InParanoid" id="F6HL81"/>
<keyword evidence="14 21" id="KW-1133">Transmembrane helix</keyword>
<feature type="domain" description="Protein kinase" evidence="23">
    <location>
        <begin position="356"/>
        <end position="632"/>
    </location>
</feature>
<dbReference type="InterPro" id="IPR013320">
    <property type="entry name" value="ConA-like_dom_sf"/>
</dbReference>
<sequence>MGTDWRRRTKTLTMYLRLVTLLFLLASLASGEDVSFTYNGFQTAANLSLDGLAQFTPNGLLILTNRTKQETGHAFYSHPMRFKNSSNAPAFSFSTTFVFAIHPQYPTLSGHGIAFVIAPTRGLPGALPSQHLGLFSDANNGNSTNHIVAVELDTIQNEELGDINDNHVGIDINGLKSDKAAPAGYFASKNGDFKNLSLISGRPMQVWVDYNALEKQIDVRLAPVSVDKPDIPLLSLPRDLSLILNNTMYVGFSSSTGSVLTSHYLLGWSFKMNGQAQPLAISQLPKLPRIGGQKKSAFLTSGLPVICVVSILAVMSGAVYLIRRKKKFAEELEDWELDYGPHRFKYKDLYFATKGFKDKELLGSGGFGRVYRGVLPTSKLEIAVKKISHESRQGMKEFVAEIVSIGRLRHRNIVSLLGYCRRKGELLLVYDYMPNGSLDKYLYDQPKVTLNWNQRFRVLKGVASGLSYLHGEWEQVVVHRDVKASNVLLDGELNGRLGDFGLARLYDHGTDPQTTHVVGTLGYLAPEHTRTGKATTRTDVYAFGAFLLEVACGRRPIAPMEDLILVDWVFFFWNRGEILQASDPKLGVDYNAEEMELVLKLGLMCSHSEPNARPSMPQVVQYLERTVPLPEFTSLGLSANGLSFAHREGFDDFALSYPFSLDKTFSHASTVPESLLSGGR</sequence>
<keyword evidence="5" id="KW-1003">Cell membrane</keyword>
<dbReference type="PaxDb" id="29760-VIT_08s0007g00810.t01"/>
<dbReference type="EC" id="2.7.11.1" evidence="4"/>
<dbReference type="InterPro" id="IPR019825">
    <property type="entry name" value="Lectin_legB_Mn/Ca_BS"/>
</dbReference>
<dbReference type="PROSITE" id="PS00107">
    <property type="entry name" value="PROTEIN_KINASE_ATP"/>
    <property type="match status" value="1"/>
</dbReference>
<keyword evidence="13 20" id="KW-0067">ATP-binding</keyword>
<evidence type="ECO:0000256" key="18">
    <source>
        <dbReference type="ARBA" id="ARBA00047899"/>
    </source>
</evidence>
<evidence type="ECO:0000256" key="6">
    <source>
        <dbReference type="ARBA" id="ARBA00022527"/>
    </source>
</evidence>
<dbReference type="ExpressionAtlas" id="F6HL81">
    <property type="expression patterns" value="baseline and differential"/>
</dbReference>
<accession>F6HL81</accession>
<feature type="chain" id="PRO_5003337776" description="non-specific serine/threonine protein kinase" evidence="22">
    <location>
        <begin position="32"/>
        <end position="680"/>
    </location>
</feature>
<evidence type="ECO:0000313" key="24">
    <source>
        <dbReference type="EMBL" id="CCB55568.1"/>
    </source>
</evidence>
<gene>
    <name evidence="24" type="ordered locus">VIT_08s0007g00810</name>
</gene>
<dbReference type="InterPro" id="IPR017441">
    <property type="entry name" value="Protein_kinase_ATP_BS"/>
</dbReference>
<dbReference type="InterPro" id="IPR050528">
    <property type="entry name" value="L-type_Lectin-RKs"/>
</dbReference>
<dbReference type="FunFam" id="2.60.120.200:FF:000051">
    <property type="entry name" value="L-type lectin-domain containing receptor kinase V.9"/>
    <property type="match status" value="1"/>
</dbReference>
<feature type="signal peptide" evidence="22">
    <location>
        <begin position="1"/>
        <end position="31"/>
    </location>
</feature>
<evidence type="ECO:0000256" key="15">
    <source>
        <dbReference type="ARBA" id="ARBA00023136"/>
    </source>
</evidence>
<keyword evidence="16" id="KW-0675">Receptor</keyword>
<dbReference type="PANTHER" id="PTHR27007">
    <property type="match status" value="1"/>
</dbReference>
<dbReference type="GO" id="GO:0005524">
    <property type="term" value="F:ATP binding"/>
    <property type="evidence" value="ECO:0007669"/>
    <property type="project" value="UniProtKB-UniRule"/>
</dbReference>
<dbReference type="FunFam" id="3.30.200.20:FF:000112">
    <property type="entry name" value="Lectin-domain containing receptor kinase A4.3"/>
    <property type="match status" value="1"/>
</dbReference>
<dbReference type="GO" id="GO:0030246">
    <property type="term" value="F:carbohydrate binding"/>
    <property type="evidence" value="ECO:0007669"/>
    <property type="project" value="UniProtKB-KW"/>
</dbReference>
<evidence type="ECO:0000313" key="25">
    <source>
        <dbReference type="Proteomes" id="UP000009183"/>
    </source>
</evidence>
<keyword evidence="12" id="KW-0418">Kinase</keyword>
<evidence type="ECO:0000256" key="3">
    <source>
        <dbReference type="ARBA" id="ARBA00010217"/>
    </source>
</evidence>
<dbReference type="GO" id="GO:0005886">
    <property type="term" value="C:plasma membrane"/>
    <property type="evidence" value="ECO:0000318"/>
    <property type="project" value="GO_Central"/>
</dbReference>
<dbReference type="PROSITE" id="PS50011">
    <property type="entry name" value="PROTEIN_KINASE_DOM"/>
    <property type="match status" value="1"/>
</dbReference>
<dbReference type="InterPro" id="IPR001220">
    <property type="entry name" value="Legume_lectin_dom"/>
</dbReference>
<evidence type="ECO:0000259" key="23">
    <source>
        <dbReference type="PROSITE" id="PS50011"/>
    </source>
</evidence>
<evidence type="ECO:0000256" key="12">
    <source>
        <dbReference type="ARBA" id="ARBA00022777"/>
    </source>
</evidence>
<comment type="catalytic activity">
    <reaction evidence="18">
        <text>L-threonyl-[protein] + ATP = O-phospho-L-threonyl-[protein] + ADP + H(+)</text>
        <dbReference type="Rhea" id="RHEA:46608"/>
        <dbReference type="Rhea" id="RHEA-COMP:11060"/>
        <dbReference type="Rhea" id="RHEA-COMP:11605"/>
        <dbReference type="ChEBI" id="CHEBI:15378"/>
        <dbReference type="ChEBI" id="CHEBI:30013"/>
        <dbReference type="ChEBI" id="CHEBI:30616"/>
        <dbReference type="ChEBI" id="CHEBI:61977"/>
        <dbReference type="ChEBI" id="CHEBI:456216"/>
        <dbReference type="EC" id="2.7.11.1"/>
    </reaction>
</comment>
<keyword evidence="10" id="KW-0430">Lectin</keyword>
<keyword evidence="11 20" id="KW-0547">Nucleotide-binding</keyword>
<dbReference type="KEGG" id="vvi:100854743"/>
<dbReference type="OrthoDB" id="543442at2759"/>
<evidence type="ECO:0000256" key="5">
    <source>
        <dbReference type="ARBA" id="ARBA00022475"/>
    </source>
</evidence>
<feature type="transmembrane region" description="Helical" evidence="21">
    <location>
        <begin position="297"/>
        <end position="322"/>
    </location>
</feature>
<dbReference type="SMART" id="SM00220">
    <property type="entry name" value="S_TKc"/>
    <property type="match status" value="1"/>
</dbReference>
<dbReference type="eggNOG" id="ENOG502QSJ4">
    <property type="taxonomic scope" value="Eukaryota"/>
</dbReference>
<dbReference type="GO" id="GO:0004675">
    <property type="term" value="F:transmembrane receptor protein serine/threonine kinase activity"/>
    <property type="evidence" value="ECO:0000318"/>
    <property type="project" value="GO_Central"/>
</dbReference>
<evidence type="ECO:0000256" key="7">
    <source>
        <dbReference type="ARBA" id="ARBA00022679"/>
    </source>
</evidence>
<dbReference type="GO" id="GO:0042742">
    <property type="term" value="P:defense response to bacterium"/>
    <property type="evidence" value="ECO:0000318"/>
    <property type="project" value="GO_Central"/>
</dbReference>
<evidence type="ECO:0000256" key="9">
    <source>
        <dbReference type="ARBA" id="ARBA00022729"/>
    </source>
</evidence>
<dbReference type="PROSITE" id="PS00108">
    <property type="entry name" value="PROTEIN_KINASE_ST"/>
    <property type="match status" value="1"/>
</dbReference>
<evidence type="ECO:0000256" key="1">
    <source>
        <dbReference type="ARBA" id="ARBA00004251"/>
    </source>
</evidence>
<evidence type="ECO:0000256" key="2">
    <source>
        <dbReference type="ARBA" id="ARBA00008536"/>
    </source>
</evidence>
<dbReference type="HOGENOM" id="CLU_000288_62_3_1"/>
<dbReference type="Proteomes" id="UP000009183">
    <property type="component" value="Chromosome 8"/>
</dbReference>
<keyword evidence="15 21" id="KW-0472">Membrane</keyword>
<dbReference type="FunFam" id="1.10.510.10:FF:000108">
    <property type="entry name" value="L-type lectin-domain containing receptor kinase S.4"/>
    <property type="match status" value="1"/>
</dbReference>
<evidence type="ECO:0000256" key="17">
    <source>
        <dbReference type="ARBA" id="ARBA00023180"/>
    </source>
</evidence>
<protein>
    <recommendedName>
        <fullName evidence="4">non-specific serine/threonine protein kinase</fullName>
        <ecNumber evidence="4">2.7.11.1</ecNumber>
    </recommendedName>
</protein>
<evidence type="ECO:0000256" key="20">
    <source>
        <dbReference type="PROSITE-ProRule" id="PRU10141"/>
    </source>
</evidence>
<comment type="subcellular location">
    <subcellularLocation>
        <location evidence="1">Cell membrane</location>
        <topology evidence="1">Single-pass type I membrane protein</topology>
    </subcellularLocation>
</comment>
<comment type="similarity">
    <text evidence="2">In the N-terminal section; belongs to the leguminous lectin family.</text>
</comment>
<comment type="catalytic activity">
    <reaction evidence="19">
        <text>L-seryl-[protein] + ATP = O-phospho-L-seryl-[protein] + ADP + H(+)</text>
        <dbReference type="Rhea" id="RHEA:17989"/>
        <dbReference type="Rhea" id="RHEA-COMP:9863"/>
        <dbReference type="Rhea" id="RHEA-COMP:11604"/>
        <dbReference type="ChEBI" id="CHEBI:15378"/>
        <dbReference type="ChEBI" id="CHEBI:29999"/>
        <dbReference type="ChEBI" id="CHEBI:30616"/>
        <dbReference type="ChEBI" id="CHEBI:83421"/>
        <dbReference type="ChEBI" id="CHEBI:456216"/>
        <dbReference type="EC" id="2.7.11.1"/>
    </reaction>
</comment>
<evidence type="ECO:0000256" key="13">
    <source>
        <dbReference type="ARBA" id="ARBA00022840"/>
    </source>
</evidence>
<dbReference type="Gene3D" id="3.30.200.20">
    <property type="entry name" value="Phosphorylase Kinase, domain 1"/>
    <property type="match status" value="1"/>
</dbReference>
<dbReference type="SUPFAM" id="SSF49899">
    <property type="entry name" value="Concanavalin A-like lectins/glucanases"/>
    <property type="match status" value="1"/>
</dbReference>
<evidence type="ECO:0000256" key="22">
    <source>
        <dbReference type="SAM" id="SignalP"/>
    </source>
</evidence>
<keyword evidence="9 22" id="KW-0732">Signal</keyword>
<dbReference type="Gene3D" id="2.60.120.200">
    <property type="match status" value="1"/>
</dbReference>
<evidence type="ECO:0000256" key="11">
    <source>
        <dbReference type="ARBA" id="ARBA00022741"/>
    </source>
</evidence>